<protein>
    <submittedName>
        <fullName evidence="3">Carboxylate--amine ligase</fullName>
    </submittedName>
</protein>
<name>A0A291GYB5_9MICO</name>
<gene>
    <name evidence="3" type="ORF">CFK41_10825</name>
</gene>
<dbReference type="RefSeq" id="WP_096799661.1">
    <property type="nucleotide sequence ID" value="NZ_CP023564.1"/>
</dbReference>
<organism evidence="3 4">
    <name type="scientific">Brachybacterium ginsengisoli</name>
    <dbReference type="NCBI Taxonomy" id="1331682"/>
    <lineage>
        <taxon>Bacteria</taxon>
        <taxon>Bacillati</taxon>
        <taxon>Actinomycetota</taxon>
        <taxon>Actinomycetes</taxon>
        <taxon>Micrococcales</taxon>
        <taxon>Dermabacteraceae</taxon>
        <taxon>Brachybacterium</taxon>
    </lineage>
</organism>
<dbReference type="GO" id="GO:0046872">
    <property type="term" value="F:metal ion binding"/>
    <property type="evidence" value="ECO:0007669"/>
    <property type="project" value="InterPro"/>
</dbReference>
<feature type="domain" description="ATP-grasp" evidence="2">
    <location>
        <begin position="141"/>
        <end position="342"/>
    </location>
</feature>
<evidence type="ECO:0000313" key="3">
    <source>
        <dbReference type="EMBL" id="ATG55197.1"/>
    </source>
</evidence>
<dbReference type="Proteomes" id="UP000217889">
    <property type="component" value="Chromosome"/>
</dbReference>
<keyword evidence="3" id="KW-0436">Ligase</keyword>
<dbReference type="GO" id="GO:0016874">
    <property type="term" value="F:ligase activity"/>
    <property type="evidence" value="ECO:0007669"/>
    <property type="project" value="UniProtKB-KW"/>
</dbReference>
<dbReference type="InterPro" id="IPR011761">
    <property type="entry name" value="ATP-grasp"/>
</dbReference>
<keyword evidence="1" id="KW-0067">ATP-binding</keyword>
<evidence type="ECO:0000256" key="1">
    <source>
        <dbReference type="PROSITE-ProRule" id="PRU00409"/>
    </source>
</evidence>
<evidence type="ECO:0000313" key="4">
    <source>
        <dbReference type="Proteomes" id="UP000217889"/>
    </source>
</evidence>
<keyword evidence="1" id="KW-0547">Nucleotide-binding</keyword>
<dbReference type="GO" id="GO:0005524">
    <property type="term" value="F:ATP binding"/>
    <property type="evidence" value="ECO:0007669"/>
    <property type="project" value="UniProtKB-UniRule"/>
</dbReference>
<accession>A0A291GYB5</accession>
<dbReference type="AlphaFoldDB" id="A0A291GYB5"/>
<dbReference type="KEGG" id="bgg:CFK41_10825"/>
<dbReference type="EMBL" id="CP023564">
    <property type="protein sequence ID" value="ATG55197.1"/>
    <property type="molecule type" value="Genomic_DNA"/>
</dbReference>
<dbReference type="OrthoDB" id="5420347at2"/>
<dbReference type="SUPFAM" id="SSF56059">
    <property type="entry name" value="Glutathione synthetase ATP-binding domain-like"/>
    <property type="match status" value="1"/>
</dbReference>
<reference evidence="3 4" key="1">
    <citation type="journal article" date="2014" name="Int. J. Syst. Evol. Microbiol.">
        <title>Brachybacterium ginsengisoli sp. nov., isolated from soil of a ginseng field.</title>
        <authorList>
            <person name="Hoang V.A."/>
            <person name="Kim Y.J."/>
            <person name="Nguyen N.L."/>
            <person name="Yang D.C."/>
        </authorList>
    </citation>
    <scope>NUCLEOTIDE SEQUENCE [LARGE SCALE GENOMIC DNA]</scope>
    <source>
        <strain evidence="3 4">DCY80</strain>
    </source>
</reference>
<proteinExistence type="predicted"/>
<dbReference type="Gene3D" id="3.30.470.20">
    <property type="entry name" value="ATP-grasp fold, B domain"/>
    <property type="match status" value="1"/>
</dbReference>
<dbReference type="PROSITE" id="PS50975">
    <property type="entry name" value="ATP_GRASP"/>
    <property type="match status" value="1"/>
</dbReference>
<keyword evidence="4" id="KW-1185">Reference proteome</keyword>
<sequence>MPASSASSATSSAPTPTPGVDLVLLGGDIGIYALARAFHEKYGVVSTVVTRKVAGPVADSTILRTVELGMEASEEQMIQALVRVGADKASRPGGTRPILLANADFLVALLASHRELLGTYYHLPLLDDEVLSDVADKATFSEICAQIGVPTPRTVVLDFSSGTAPEVPDLDLGWPLVAKASRSSAYNAVSFPGKRKVFEIADRAQLVDLVDALTTAGYRDRFVVQEMIPGDDTSMLSVTAYVDTRGEVTLLGGAQVLLEEHTPGALGNPAAMFTTELPDVFDQSVRFLEHSGYRGYANFDVKIDPRDGVAKFFEVNPRIGRNNYYMTAAGANVAEPVVADLVEGRELARVVPSREVLYSIVPWTLLRRYILDPQLRARVQAIRSQRTVHPLWYPVEGMRRRAYVLAAQANQVKKFLQHYPRPSADGF</sequence>
<evidence type="ECO:0000259" key="2">
    <source>
        <dbReference type="PROSITE" id="PS50975"/>
    </source>
</evidence>